<dbReference type="NCBIfam" id="TIGR00286">
    <property type="entry name" value="pyruvoyl-dependent arginine decarboxylase"/>
    <property type="match status" value="1"/>
</dbReference>
<dbReference type="SFLD" id="SFLDG01170">
    <property type="entry name" value="Pyruvoyl-dependent_arginine_de"/>
    <property type="match status" value="1"/>
</dbReference>
<evidence type="ECO:0000256" key="7">
    <source>
        <dbReference type="ARBA" id="ARBA00023317"/>
    </source>
</evidence>
<accession>A0A9C9EQD2</accession>
<dbReference type="AlphaFoldDB" id="A0A9C9EQD2"/>
<reference evidence="9" key="1">
    <citation type="journal article" date="2020" name="mSystems">
        <title>Genome- and Community-Level Interaction Insights into Carbon Utilization and Element Cycling Functions of Hydrothermarchaeota in Hydrothermal Sediment.</title>
        <authorList>
            <person name="Zhou Z."/>
            <person name="Liu Y."/>
            <person name="Xu W."/>
            <person name="Pan J."/>
            <person name="Luo Z.H."/>
            <person name="Li M."/>
        </authorList>
    </citation>
    <scope>NUCLEOTIDE SEQUENCE</scope>
    <source>
        <strain evidence="9">HyVt-388</strain>
    </source>
</reference>
<dbReference type="InterPro" id="IPR016104">
    <property type="entry name" value="Pyr-dep_his/arg-deCO2ase"/>
</dbReference>
<dbReference type="Gene3D" id="3.50.20.10">
    <property type="entry name" value="Pyruvoyl-Dependent Histidine Decarboxylase, subunit B"/>
    <property type="match status" value="1"/>
</dbReference>
<dbReference type="InterPro" id="IPR002724">
    <property type="entry name" value="Pyruvoyl-dep_arg_deCO2ase"/>
</dbReference>
<evidence type="ECO:0000256" key="3">
    <source>
        <dbReference type="ARBA" id="ARBA00012426"/>
    </source>
</evidence>
<dbReference type="InterPro" id="IPR016105">
    <property type="entry name" value="Pyr-dep_his/arg-deCO2ase_sand"/>
</dbReference>
<evidence type="ECO:0000256" key="5">
    <source>
        <dbReference type="ARBA" id="ARBA00022793"/>
    </source>
</evidence>
<evidence type="ECO:0000256" key="2">
    <source>
        <dbReference type="ARBA" id="ARBA00008611"/>
    </source>
</evidence>
<dbReference type="EMBL" id="DRIG01000111">
    <property type="protein sequence ID" value="HEC79596.1"/>
    <property type="molecule type" value="Genomic_DNA"/>
</dbReference>
<dbReference type="PIRSF" id="PIRSF005216">
    <property type="entry name" value="Pyruvoyl-dep_arg_deCO2ase"/>
    <property type="match status" value="1"/>
</dbReference>
<comment type="similarity">
    <text evidence="2">Belongs to the pyruvoyl-dependent arginine decarboxylase family.</text>
</comment>
<comment type="caution">
    <text evidence="9">The sequence shown here is derived from an EMBL/GenBank/DDBJ whole genome shotgun (WGS) entry which is preliminary data.</text>
</comment>
<name>A0A9C9EQD2_UNCW3</name>
<sequence>MFIPKKLFLTKGVGKHKEKLASFEAALRNAGIAPFNIVRVSSILPPEAKIFSRSKGLQYLAPGEIVYAVMAETSTNEPHRLIAAAIGVAIPRDRSQYGYLSEYHSYGETEPKAGDKAEDLAAQMLATTLGVPFDPDTSYDERKEIWKISSKIVKTTNITQTAIGDKYGLWTTVIAAAVFIP</sequence>
<protein>
    <recommendedName>
        <fullName evidence="4">Pyruvoyl-dependent arginine decarboxylase AaxB</fullName>
        <ecNumber evidence="3">4.1.1.19</ecNumber>
    </recommendedName>
</protein>
<dbReference type="GO" id="GO:0008792">
    <property type="term" value="F:arginine decarboxylase activity"/>
    <property type="evidence" value="ECO:0007669"/>
    <property type="project" value="UniProtKB-EC"/>
</dbReference>
<keyword evidence="6 9" id="KW-0456">Lyase</keyword>
<comment type="catalytic activity">
    <reaction evidence="8">
        <text>L-arginine + H(+) = agmatine + CO2</text>
        <dbReference type="Rhea" id="RHEA:17641"/>
        <dbReference type="ChEBI" id="CHEBI:15378"/>
        <dbReference type="ChEBI" id="CHEBI:16526"/>
        <dbReference type="ChEBI" id="CHEBI:32682"/>
        <dbReference type="ChEBI" id="CHEBI:58145"/>
        <dbReference type="EC" id="4.1.1.19"/>
    </reaction>
</comment>
<evidence type="ECO:0000313" key="10">
    <source>
        <dbReference type="Proteomes" id="UP000885826"/>
    </source>
</evidence>
<dbReference type="PANTHER" id="PTHR40438:SF1">
    <property type="entry name" value="PYRUVOYL-DEPENDENT ARGININE DECARBOXYLASE"/>
    <property type="match status" value="1"/>
</dbReference>
<keyword evidence="7" id="KW-0670">Pyruvate</keyword>
<dbReference type="PANTHER" id="PTHR40438">
    <property type="entry name" value="PYRUVOYL-DEPENDENT ARGININE DECARBOXYLASE"/>
    <property type="match status" value="1"/>
</dbReference>
<evidence type="ECO:0000256" key="8">
    <source>
        <dbReference type="ARBA" id="ARBA00049309"/>
    </source>
</evidence>
<evidence type="ECO:0000256" key="1">
    <source>
        <dbReference type="ARBA" id="ARBA00001928"/>
    </source>
</evidence>
<evidence type="ECO:0000256" key="4">
    <source>
        <dbReference type="ARBA" id="ARBA00014727"/>
    </source>
</evidence>
<dbReference type="Proteomes" id="UP000885826">
    <property type="component" value="Unassembled WGS sequence"/>
</dbReference>
<evidence type="ECO:0000313" key="9">
    <source>
        <dbReference type="EMBL" id="HEC79596.1"/>
    </source>
</evidence>
<gene>
    <name evidence="9" type="ORF">ENI34_10750</name>
</gene>
<dbReference type="HAMAP" id="MF_01404">
    <property type="entry name" value="PvlArgDC"/>
    <property type="match status" value="1"/>
</dbReference>
<evidence type="ECO:0000256" key="6">
    <source>
        <dbReference type="ARBA" id="ARBA00023239"/>
    </source>
</evidence>
<dbReference type="GO" id="GO:0006527">
    <property type="term" value="P:L-arginine catabolic process"/>
    <property type="evidence" value="ECO:0007669"/>
    <property type="project" value="InterPro"/>
</dbReference>
<proteinExistence type="inferred from homology"/>
<dbReference type="Pfam" id="PF01862">
    <property type="entry name" value="PvlArgDC"/>
    <property type="match status" value="1"/>
</dbReference>
<dbReference type="EC" id="4.1.1.19" evidence="3"/>
<organism evidence="9 10">
    <name type="scientific">candidate division WOR-3 bacterium</name>
    <dbReference type="NCBI Taxonomy" id="2052148"/>
    <lineage>
        <taxon>Bacteria</taxon>
        <taxon>Bacteria division WOR-3</taxon>
    </lineage>
</organism>
<dbReference type="SFLD" id="SFLDS00055">
    <property type="entry name" value="Pyruvoyl-Dependent_Histidine/A"/>
    <property type="match status" value="1"/>
</dbReference>
<comment type="cofactor">
    <cofactor evidence="1">
        <name>pyruvate</name>
        <dbReference type="ChEBI" id="CHEBI:15361"/>
    </cofactor>
</comment>
<keyword evidence="5" id="KW-0210">Decarboxylase</keyword>
<dbReference type="SUPFAM" id="SSF56271">
    <property type="entry name" value="Pyruvoyl-dependent histidine and arginine decarboxylases"/>
    <property type="match status" value="1"/>
</dbReference>